<evidence type="ECO:0000313" key="3">
    <source>
        <dbReference type="EMBL" id="SIS42983.1"/>
    </source>
</evidence>
<dbReference type="Proteomes" id="UP000186292">
    <property type="component" value="Unassembled WGS sequence"/>
</dbReference>
<feature type="chain" id="PRO_5038859187" description="Secreted protein" evidence="2">
    <location>
        <begin position="23"/>
        <end position="293"/>
    </location>
</feature>
<dbReference type="STRING" id="1161099.SAMN05444817_10397"/>
<evidence type="ECO:0000256" key="1">
    <source>
        <dbReference type="SAM" id="MobiDB-lite"/>
    </source>
</evidence>
<reference evidence="4" key="1">
    <citation type="submission" date="2017-01" db="EMBL/GenBank/DDBJ databases">
        <authorList>
            <person name="Varghese N."/>
            <person name="Submissions S."/>
        </authorList>
    </citation>
    <scope>NUCLEOTIDE SEQUENCE [LARGE SCALE GENOMIC DNA]</scope>
    <source>
        <strain evidence="4">DSM 44531</strain>
    </source>
</reference>
<evidence type="ECO:0000313" key="4">
    <source>
        <dbReference type="Proteomes" id="UP000186292"/>
    </source>
</evidence>
<feature type="region of interest" description="Disordered" evidence="1">
    <location>
        <begin position="209"/>
        <end position="248"/>
    </location>
</feature>
<evidence type="ECO:0000256" key="2">
    <source>
        <dbReference type="SAM" id="SignalP"/>
    </source>
</evidence>
<dbReference type="EMBL" id="FTOF01000003">
    <property type="protein sequence ID" value="SIS42983.1"/>
    <property type="molecule type" value="Genomic_DNA"/>
</dbReference>
<dbReference type="RefSeq" id="WP_076598726.1">
    <property type="nucleotide sequence ID" value="NZ_CP046976.1"/>
</dbReference>
<accession>A0A1N7J0V6</accession>
<evidence type="ECO:0008006" key="5">
    <source>
        <dbReference type="Google" id="ProtNLM"/>
    </source>
</evidence>
<keyword evidence="4" id="KW-1185">Reference proteome</keyword>
<gene>
    <name evidence="3" type="ORF">SAMN05444817_10397</name>
</gene>
<protein>
    <recommendedName>
        <fullName evidence="5">Secreted protein</fullName>
    </recommendedName>
</protein>
<name>A0A1N7J0V6_9CORY</name>
<keyword evidence="2" id="KW-0732">Signal</keyword>
<sequence>MSFRYLQAIVVAGALAATAALSACSSQDADPFEEIPAFDVDPARVTLIDAGEGEKQVLSYAAEGAEQTTGIEVASGIYQGRVATDKVDPDAPEPSYTDAQALQLEVTSNGETTDVTAEGFRMRWSADPTGLITDVKLLPADDSSDEDRERLERAMLQLLSTMPVFPREEVGEGASWTAQARTTGQTSMQRTTTYTVTKIDGSTVTLDLDIDEEPGRNEPSGGPAEDEQADGADMQELNEESTTTTSQAEITVDLTAPIPVAGQNAATTRVVYSGPNPEFKVVQDITTATRYGK</sequence>
<dbReference type="OrthoDB" id="4566419at2"/>
<organism evidence="3 4">
    <name type="scientific">Corynebacterium appendicis CIP 107643</name>
    <dbReference type="NCBI Taxonomy" id="1161099"/>
    <lineage>
        <taxon>Bacteria</taxon>
        <taxon>Bacillati</taxon>
        <taxon>Actinomycetota</taxon>
        <taxon>Actinomycetes</taxon>
        <taxon>Mycobacteriales</taxon>
        <taxon>Corynebacteriaceae</taxon>
        <taxon>Corynebacterium</taxon>
    </lineage>
</organism>
<dbReference type="AlphaFoldDB" id="A0A1N7J0V6"/>
<feature type="signal peptide" evidence="2">
    <location>
        <begin position="1"/>
        <end position="22"/>
    </location>
</feature>
<proteinExistence type="predicted"/>
<dbReference type="PROSITE" id="PS51257">
    <property type="entry name" value="PROKAR_LIPOPROTEIN"/>
    <property type="match status" value="1"/>
</dbReference>